<keyword evidence="3 4" id="KW-0408">Iron</keyword>
<evidence type="ECO:0000256" key="1">
    <source>
        <dbReference type="ARBA" id="ARBA00022617"/>
    </source>
</evidence>
<feature type="compositionally biased region" description="Polar residues" evidence="5">
    <location>
        <begin position="301"/>
        <end position="315"/>
    </location>
</feature>
<keyword evidence="9" id="KW-1185">Reference proteome</keyword>
<dbReference type="PANTHER" id="PTHR33751">
    <property type="entry name" value="CBB3-TYPE CYTOCHROME C OXIDASE SUBUNIT FIXP"/>
    <property type="match status" value="1"/>
</dbReference>
<accession>A0ABU1BTQ3</accession>
<dbReference type="RefSeq" id="WP_338438406.1">
    <property type="nucleotide sequence ID" value="NZ_JAUYVH010000022.1"/>
</dbReference>
<dbReference type="InterPro" id="IPR009056">
    <property type="entry name" value="Cyt_c-like_dom"/>
</dbReference>
<organism evidence="8 9">
    <name type="scientific">Keguizhuia sedimenti</name>
    <dbReference type="NCBI Taxonomy" id="3064264"/>
    <lineage>
        <taxon>Bacteria</taxon>
        <taxon>Pseudomonadati</taxon>
        <taxon>Pseudomonadota</taxon>
        <taxon>Betaproteobacteria</taxon>
        <taxon>Burkholderiales</taxon>
        <taxon>Oxalobacteraceae</taxon>
        <taxon>Keguizhuia</taxon>
    </lineage>
</organism>
<dbReference type="PANTHER" id="PTHR33751:SF11">
    <property type="entry name" value="BLL4483 PROTEIN"/>
    <property type="match status" value="1"/>
</dbReference>
<feature type="domain" description="Cytochrome c" evidence="7">
    <location>
        <begin position="193"/>
        <end position="283"/>
    </location>
</feature>
<keyword evidence="1 4" id="KW-0349">Heme</keyword>
<feature type="region of interest" description="Disordered" evidence="5">
    <location>
        <begin position="60"/>
        <end position="81"/>
    </location>
</feature>
<protein>
    <submittedName>
        <fullName evidence="8">C-type cytochrome</fullName>
    </submittedName>
</protein>
<evidence type="ECO:0000256" key="2">
    <source>
        <dbReference type="ARBA" id="ARBA00022723"/>
    </source>
</evidence>
<feature type="transmembrane region" description="Helical" evidence="6">
    <location>
        <begin position="30"/>
        <end position="50"/>
    </location>
</feature>
<sequence length="315" mass="33349">MSKKNFEKVTQAQAAPADEAFDPWEQGRPIPLFVFAVVFALGTWGVLTYFSEHKSQEKSAAVRTEQKAGETSHMQAALAAGQAPDSINPAAKASGLQNASPETLAIVGVGKGQAWSCASCHGEAGQGNLSTPRLAGLPAEYIVKQLHDFSSGLRTNESMLVVAKGLSSTEIEDVARYYEQIGLPSTVSPGMGGELERGRILAQQGDWKSNVPACFSCHGMSGEGVAPGFPALAGQQPDYIFAQLAAWQAGERKNSPQSLMDGIAKQMSVQDMRSVSDYLATLPLHPKNEAERAAVLRSDSGKSQSLPSGENPSKS</sequence>
<dbReference type="EMBL" id="JAUYVH010000022">
    <property type="protein sequence ID" value="MDQ9172362.1"/>
    <property type="molecule type" value="Genomic_DNA"/>
</dbReference>
<dbReference type="InterPro" id="IPR050597">
    <property type="entry name" value="Cytochrome_c_Oxidase_Subunit"/>
</dbReference>
<dbReference type="PROSITE" id="PS51007">
    <property type="entry name" value="CYTC"/>
    <property type="match status" value="2"/>
</dbReference>
<feature type="region of interest" description="Disordered" evidence="5">
    <location>
        <begin position="290"/>
        <end position="315"/>
    </location>
</feature>
<feature type="domain" description="Cytochrome c" evidence="7">
    <location>
        <begin position="90"/>
        <end position="182"/>
    </location>
</feature>
<evidence type="ECO:0000313" key="9">
    <source>
        <dbReference type="Proteomes" id="UP001225596"/>
    </source>
</evidence>
<dbReference type="Proteomes" id="UP001225596">
    <property type="component" value="Unassembled WGS sequence"/>
</dbReference>
<evidence type="ECO:0000259" key="7">
    <source>
        <dbReference type="PROSITE" id="PS51007"/>
    </source>
</evidence>
<name>A0ABU1BTQ3_9BURK</name>
<evidence type="ECO:0000256" key="6">
    <source>
        <dbReference type="SAM" id="Phobius"/>
    </source>
</evidence>
<keyword evidence="6" id="KW-0812">Transmembrane</keyword>
<keyword evidence="6" id="KW-1133">Transmembrane helix</keyword>
<keyword evidence="2 4" id="KW-0479">Metal-binding</keyword>
<evidence type="ECO:0000256" key="4">
    <source>
        <dbReference type="PROSITE-ProRule" id="PRU00433"/>
    </source>
</evidence>
<proteinExistence type="predicted"/>
<dbReference type="Pfam" id="PF00034">
    <property type="entry name" value="Cytochrom_C"/>
    <property type="match status" value="2"/>
</dbReference>
<reference evidence="8 9" key="1">
    <citation type="submission" date="2023-08" db="EMBL/GenBank/DDBJ databases">
        <title>Oxalobacteraceae gen .nov., isolated from river sludge outside the plant.</title>
        <authorList>
            <person name="Zhao S.Y."/>
        </authorList>
    </citation>
    <scope>NUCLEOTIDE SEQUENCE [LARGE SCALE GENOMIC DNA]</scope>
    <source>
        <strain evidence="8 9">R-40</strain>
    </source>
</reference>
<keyword evidence="6" id="KW-0472">Membrane</keyword>
<evidence type="ECO:0000313" key="8">
    <source>
        <dbReference type="EMBL" id="MDQ9172362.1"/>
    </source>
</evidence>
<evidence type="ECO:0000256" key="5">
    <source>
        <dbReference type="SAM" id="MobiDB-lite"/>
    </source>
</evidence>
<dbReference type="SUPFAM" id="SSF46626">
    <property type="entry name" value="Cytochrome c"/>
    <property type="match status" value="2"/>
</dbReference>
<dbReference type="Gene3D" id="1.10.760.10">
    <property type="entry name" value="Cytochrome c-like domain"/>
    <property type="match status" value="2"/>
</dbReference>
<comment type="caution">
    <text evidence="8">The sequence shown here is derived from an EMBL/GenBank/DDBJ whole genome shotgun (WGS) entry which is preliminary data.</text>
</comment>
<evidence type="ECO:0000256" key="3">
    <source>
        <dbReference type="ARBA" id="ARBA00023004"/>
    </source>
</evidence>
<gene>
    <name evidence="8" type="ORF">Q8A64_18300</name>
</gene>
<dbReference type="InterPro" id="IPR036909">
    <property type="entry name" value="Cyt_c-like_dom_sf"/>
</dbReference>